<keyword evidence="7" id="KW-0472">Membrane</keyword>
<dbReference type="PANTHER" id="PTHR11011">
    <property type="entry name" value="MALE STERILITY PROTEIN 2-RELATED"/>
    <property type="match status" value="1"/>
</dbReference>
<dbReference type="InterPro" id="IPR026055">
    <property type="entry name" value="FAR"/>
</dbReference>
<dbReference type="InterPro" id="IPR013120">
    <property type="entry name" value="FAR_NAD-bd"/>
</dbReference>
<keyword evidence="4" id="KW-0812">Transmembrane</keyword>
<dbReference type="Gene3D" id="3.40.50.720">
    <property type="entry name" value="NAD(P)-binding Rossmann-like Domain"/>
    <property type="match status" value="1"/>
</dbReference>
<protein>
    <recommendedName>
        <fullName evidence="9">Fatty acyl-CoA reductase</fullName>
        <ecNumber evidence="9">1.2.1.84</ecNumber>
    </recommendedName>
</protein>
<evidence type="ECO:0000259" key="10">
    <source>
        <dbReference type="Pfam" id="PF03015"/>
    </source>
</evidence>
<comment type="catalytic activity">
    <reaction evidence="8 9">
        <text>a long-chain fatty acyl-CoA + 2 NADPH + 2 H(+) = a long-chain primary fatty alcohol + 2 NADP(+) + CoA</text>
        <dbReference type="Rhea" id="RHEA:52716"/>
        <dbReference type="ChEBI" id="CHEBI:15378"/>
        <dbReference type="ChEBI" id="CHEBI:57287"/>
        <dbReference type="ChEBI" id="CHEBI:57783"/>
        <dbReference type="ChEBI" id="CHEBI:58349"/>
        <dbReference type="ChEBI" id="CHEBI:77396"/>
        <dbReference type="ChEBI" id="CHEBI:83139"/>
        <dbReference type="EC" id="1.2.1.84"/>
    </reaction>
</comment>
<evidence type="ECO:0000256" key="2">
    <source>
        <dbReference type="ARBA" id="ARBA00005928"/>
    </source>
</evidence>
<name>A0A9P1J754_9PELO</name>
<evidence type="ECO:0000256" key="7">
    <source>
        <dbReference type="ARBA" id="ARBA00023136"/>
    </source>
</evidence>
<dbReference type="PANTHER" id="PTHR11011:SF45">
    <property type="entry name" value="FATTY ACYL-COA REDUCTASE CG8306-RELATED"/>
    <property type="match status" value="1"/>
</dbReference>
<dbReference type="GO" id="GO:0080019">
    <property type="term" value="F:alcohol-forming very long-chain fatty acyl-CoA reductase activity"/>
    <property type="evidence" value="ECO:0007669"/>
    <property type="project" value="InterPro"/>
</dbReference>
<evidence type="ECO:0000256" key="4">
    <source>
        <dbReference type="ARBA" id="ARBA00022692"/>
    </source>
</evidence>
<dbReference type="EMBL" id="CANHGI010000006">
    <property type="protein sequence ID" value="CAI5456164.1"/>
    <property type="molecule type" value="Genomic_DNA"/>
</dbReference>
<dbReference type="OrthoDB" id="429813at2759"/>
<evidence type="ECO:0000313" key="13">
    <source>
        <dbReference type="Proteomes" id="UP001152747"/>
    </source>
</evidence>
<evidence type="ECO:0000256" key="1">
    <source>
        <dbReference type="ARBA" id="ARBA00004141"/>
    </source>
</evidence>
<comment type="subcellular location">
    <subcellularLocation>
        <location evidence="1">Membrane</location>
        <topology evidence="1">Multi-pass membrane protein</topology>
    </subcellularLocation>
</comment>
<feature type="domain" description="Fatty acyl-CoA reductase C-terminal" evidence="10">
    <location>
        <begin position="358"/>
        <end position="449"/>
    </location>
</feature>
<keyword evidence="9" id="KW-0560">Oxidoreductase</keyword>
<proteinExistence type="inferred from homology"/>
<keyword evidence="6 9" id="KW-0443">Lipid metabolism</keyword>
<reference evidence="12" key="1">
    <citation type="submission" date="2022-11" db="EMBL/GenBank/DDBJ databases">
        <authorList>
            <person name="Kikuchi T."/>
        </authorList>
    </citation>
    <scope>NUCLEOTIDE SEQUENCE</scope>
    <source>
        <strain evidence="12">PS1010</strain>
    </source>
</reference>
<dbReference type="CDD" id="cd05236">
    <property type="entry name" value="FAR-N_SDR_e"/>
    <property type="match status" value="1"/>
</dbReference>
<sequence>MTFQVREVFSGRSVLLTGATGFLGKVIVEKLLWTIDDIERIYVIIRDQKGKKAQERLVHMLNDPLFGRLHENKPHQFEKIIPISGDMMEENLGIQPHDLKAICDEVSIVIHSAATVKFDEHLRTAVNMNVTGTTRMIALCHKINKLVSFVHVSTAYANCDRFETAEEIYTPPVAPQKLMDALTWMDDEDLSKITPKLLGARPNTYTLTKALAETQMEVDSSGLPVIIIRPSIVGAMWGGPLPGWTDNINGPTGIFTAVGKGVLTNMCGSVESKADIIPVDVVANMIIVAAGYRASESFDHIPIIHCSSGELNPLYWETVVIFLEQFYKKYPMLECYGVPSTQFHQSRKWFLVNYYLKHQIPAKILDVIYGLIGKKQTNVRLYGKIWKMIEALHFFTTRGWQFNAKGLPQLITKMSTEDKNTYNFDIRTLNWESYLFDYVMGIKKYILKEKIDNVHNARRNLNRLRIQRGLFAALGYYLAIRVVGRKWKTQTKWLTWIAAMVSSYTYAEVNFRRPVNLKSLEEYKRTSDYRQYV</sequence>
<evidence type="ECO:0000259" key="11">
    <source>
        <dbReference type="Pfam" id="PF07993"/>
    </source>
</evidence>
<comment type="caution">
    <text evidence="12">The sequence shown here is derived from an EMBL/GenBank/DDBJ whole genome shotgun (WGS) entry which is preliminary data.</text>
</comment>
<keyword evidence="3 9" id="KW-0444">Lipid biosynthesis</keyword>
<evidence type="ECO:0000256" key="6">
    <source>
        <dbReference type="ARBA" id="ARBA00023098"/>
    </source>
</evidence>
<feature type="domain" description="Thioester reductase (TE)" evidence="11">
    <location>
        <begin position="16"/>
        <end position="286"/>
    </location>
</feature>
<dbReference type="Pfam" id="PF07993">
    <property type="entry name" value="NAD_binding_4"/>
    <property type="match status" value="1"/>
</dbReference>
<comment type="function">
    <text evidence="9">Catalyzes the reduction of fatty acyl-CoA to fatty alcohols.</text>
</comment>
<dbReference type="Pfam" id="PF03015">
    <property type="entry name" value="Sterile"/>
    <property type="match status" value="1"/>
</dbReference>
<dbReference type="FunFam" id="3.40.50.720:FF:000143">
    <property type="entry name" value="Fatty acyl-CoA reductase"/>
    <property type="match status" value="1"/>
</dbReference>
<evidence type="ECO:0000256" key="5">
    <source>
        <dbReference type="ARBA" id="ARBA00022989"/>
    </source>
</evidence>
<evidence type="ECO:0000256" key="8">
    <source>
        <dbReference type="ARBA" id="ARBA00052530"/>
    </source>
</evidence>
<keyword evidence="5" id="KW-1133">Transmembrane helix</keyword>
<organism evidence="12 13">
    <name type="scientific">Caenorhabditis angaria</name>
    <dbReference type="NCBI Taxonomy" id="860376"/>
    <lineage>
        <taxon>Eukaryota</taxon>
        <taxon>Metazoa</taxon>
        <taxon>Ecdysozoa</taxon>
        <taxon>Nematoda</taxon>
        <taxon>Chromadorea</taxon>
        <taxon>Rhabditida</taxon>
        <taxon>Rhabditina</taxon>
        <taxon>Rhabditomorpha</taxon>
        <taxon>Rhabditoidea</taxon>
        <taxon>Rhabditidae</taxon>
        <taxon>Peloderinae</taxon>
        <taxon>Caenorhabditis</taxon>
    </lineage>
</organism>
<dbReference type="InterPro" id="IPR033640">
    <property type="entry name" value="FAR_C"/>
</dbReference>
<evidence type="ECO:0000256" key="3">
    <source>
        <dbReference type="ARBA" id="ARBA00022516"/>
    </source>
</evidence>
<comment type="similarity">
    <text evidence="2 9">Belongs to the fatty acyl-CoA reductase family.</text>
</comment>
<dbReference type="EC" id="1.2.1.84" evidence="9"/>
<keyword evidence="13" id="KW-1185">Reference proteome</keyword>
<dbReference type="Proteomes" id="UP001152747">
    <property type="component" value="Unassembled WGS sequence"/>
</dbReference>
<dbReference type="InterPro" id="IPR036291">
    <property type="entry name" value="NAD(P)-bd_dom_sf"/>
</dbReference>
<dbReference type="GO" id="GO:0016020">
    <property type="term" value="C:membrane"/>
    <property type="evidence" value="ECO:0007669"/>
    <property type="project" value="UniProtKB-SubCell"/>
</dbReference>
<dbReference type="AlphaFoldDB" id="A0A9P1J754"/>
<dbReference type="GO" id="GO:0102965">
    <property type="term" value="F:alcohol-forming long-chain fatty acyl-CoA reductase activity"/>
    <property type="evidence" value="ECO:0007669"/>
    <property type="project" value="UniProtKB-EC"/>
</dbReference>
<dbReference type="GO" id="GO:0035336">
    <property type="term" value="P:long-chain fatty-acyl-CoA metabolic process"/>
    <property type="evidence" value="ECO:0007669"/>
    <property type="project" value="TreeGrafter"/>
</dbReference>
<dbReference type="GO" id="GO:0005777">
    <property type="term" value="C:peroxisome"/>
    <property type="evidence" value="ECO:0007669"/>
    <property type="project" value="TreeGrafter"/>
</dbReference>
<keyword evidence="9" id="KW-0521">NADP</keyword>
<evidence type="ECO:0000256" key="9">
    <source>
        <dbReference type="RuleBase" id="RU363097"/>
    </source>
</evidence>
<accession>A0A9P1J754</accession>
<dbReference type="CDD" id="cd09071">
    <property type="entry name" value="FAR_C"/>
    <property type="match status" value="1"/>
</dbReference>
<gene>
    <name evidence="12" type="ORF">CAMP_LOCUS18801</name>
</gene>
<dbReference type="SUPFAM" id="SSF51735">
    <property type="entry name" value="NAD(P)-binding Rossmann-fold domains"/>
    <property type="match status" value="1"/>
</dbReference>
<evidence type="ECO:0000313" key="12">
    <source>
        <dbReference type="EMBL" id="CAI5456164.1"/>
    </source>
</evidence>